<comment type="caution">
    <text evidence="1">The sequence shown here is derived from an EMBL/GenBank/DDBJ whole genome shotgun (WGS) entry which is preliminary data.</text>
</comment>
<accession>A0ABN7W6L1</accession>
<organism evidence="1 2">
    <name type="scientific">Gigaspora margarita</name>
    <dbReference type="NCBI Taxonomy" id="4874"/>
    <lineage>
        <taxon>Eukaryota</taxon>
        <taxon>Fungi</taxon>
        <taxon>Fungi incertae sedis</taxon>
        <taxon>Mucoromycota</taxon>
        <taxon>Glomeromycotina</taxon>
        <taxon>Glomeromycetes</taxon>
        <taxon>Diversisporales</taxon>
        <taxon>Gigasporaceae</taxon>
        <taxon>Gigaspora</taxon>
    </lineage>
</organism>
<dbReference type="EMBL" id="CAJVQB010032511">
    <property type="protein sequence ID" value="CAG8818421.1"/>
    <property type="molecule type" value="Genomic_DNA"/>
</dbReference>
<keyword evidence="2" id="KW-1185">Reference proteome</keyword>
<protein>
    <submittedName>
        <fullName evidence="1">609_t:CDS:1</fullName>
    </submittedName>
</protein>
<gene>
    <name evidence="1" type="ORF">GMARGA_LOCUS27057</name>
</gene>
<reference evidence="1 2" key="1">
    <citation type="submission" date="2021-06" db="EMBL/GenBank/DDBJ databases">
        <authorList>
            <person name="Kallberg Y."/>
            <person name="Tangrot J."/>
            <person name="Rosling A."/>
        </authorList>
    </citation>
    <scope>NUCLEOTIDE SEQUENCE [LARGE SCALE GENOMIC DNA]</scope>
    <source>
        <strain evidence="1 2">120-4 pot B 10/14</strain>
    </source>
</reference>
<evidence type="ECO:0000313" key="2">
    <source>
        <dbReference type="Proteomes" id="UP000789901"/>
    </source>
</evidence>
<sequence>MWQKIVNTTKTSVTASDKLLPKNANNRLTGETVKQWGSRLQKRYKKLTYENYEQPRTLKACQVLLDTLLQIDEEAYNNIETDQTNEEFKRLSIITGDYKKSIIFREQNMDPALKRQAIAVHNAKVSKFHPDNGSNIRKMLESQRKSF</sequence>
<evidence type="ECO:0000313" key="1">
    <source>
        <dbReference type="EMBL" id="CAG8818421.1"/>
    </source>
</evidence>
<proteinExistence type="predicted"/>
<name>A0ABN7W6L1_GIGMA</name>
<dbReference type="Proteomes" id="UP000789901">
    <property type="component" value="Unassembled WGS sequence"/>
</dbReference>